<keyword evidence="2" id="KW-1133">Transmembrane helix</keyword>
<feature type="transmembrane region" description="Helical" evidence="2">
    <location>
        <begin position="164"/>
        <end position="185"/>
    </location>
</feature>
<keyword evidence="4" id="KW-1185">Reference proteome</keyword>
<evidence type="ECO:0000256" key="2">
    <source>
        <dbReference type="SAM" id="Phobius"/>
    </source>
</evidence>
<evidence type="ECO:0000313" key="4">
    <source>
        <dbReference type="Proteomes" id="UP001179952"/>
    </source>
</evidence>
<sequence length="233" mass="25861">MSRRVEDHNSNANNNMDLEEKKKIPREIKEGDGAVGENQVNTDTGTGAVQEQSTTAMEPVQMDDPMSLPMLDDGSEVRLRRFLDQGSVSKREKCKMACWIHAISWSLVLMLVANYKELETTFTNGTLMFYNWCILSLFISSLSSFIAVVFLMKLPANPNAFFNTAITALLWIGISSLLLPMIIIARICSSVTGILTSDLVSIFMATPGDVDLTSAAFNRTYGQGPYLVFMDHI</sequence>
<comment type="caution">
    <text evidence="3">The sequence shown here is derived from an EMBL/GenBank/DDBJ whole genome shotgun (WGS) entry which is preliminary data.</text>
</comment>
<dbReference type="EMBL" id="JAUJYN010000040">
    <property type="protein sequence ID" value="KAK1257547.1"/>
    <property type="molecule type" value="Genomic_DNA"/>
</dbReference>
<feature type="compositionally biased region" description="Basic and acidic residues" evidence="1">
    <location>
        <begin position="18"/>
        <end position="32"/>
    </location>
</feature>
<organism evidence="3 4">
    <name type="scientific">Acorus gramineus</name>
    <name type="common">Dwarf sweet flag</name>
    <dbReference type="NCBI Taxonomy" id="55184"/>
    <lineage>
        <taxon>Eukaryota</taxon>
        <taxon>Viridiplantae</taxon>
        <taxon>Streptophyta</taxon>
        <taxon>Embryophyta</taxon>
        <taxon>Tracheophyta</taxon>
        <taxon>Spermatophyta</taxon>
        <taxon>Magnoliopsida</taxon>
        <taxon>Liliopsida</taxon>
        <taxon>Acoraceae</taxon>
        <taxon>Acorus</taxon>
    </lineage>
</organism>
<proteinExistence type="predicted"/>
<evidence type="ECO:0000256" key="1">
    <source>
        <dbReference type="SAM" id="MobiDB-lite"/>
    </source>
</evidence>
<keyword evidence="2" id="KW-0812">Transmembrane</keyword>
<dbReference type="Proteomes" id="UP001179952">
    <property type="component" value="Unassembled WGS sequence"/>
</dbReference>
<name>A0AAV8ZYY0_ACOGR</name>
<gene>
    <name evidence="3" type="ORF">QJS04_geneDACA019791</name>
</gene>
<feature type="transmembrane region" description="Helical" evidence="2">
    <location>
        <begin position="96"/>
        <end position="115"/>
    </location>
</feature>
<feature type="region of interest" description="Disordered" evidence="1">
    <location>
        <begin position="1"/>
        <end position="53"/>
    </location>
</feature>
<dbReference type="AlphaFoldDB" id="A0AAV8ZYY0"/>
<reference evidence="3" key="2">
    <citation type="submission" date="2023-06" db="EMBL/GenBank/DDBJ databases">
        <authorList>
            <person name="Ma L."/>
            <person name="Liu K.-W."/>
            <person name="Li Z."/>
            <person name="Hsiao Y.-Y."/>
            <person name="Qi Y."/>
            <person name="Fu T."/>
            <person name="Tang G."/>
            <person name="Zhang D."/>
            <person name="Sun W.-H."/>
            <person name="Liu D.-K."/>
            <person name="Li Y."/>
            <person name="Chen G.-Z."/>
            <person name="Liu X.-D."/>
            <person name="Liao X.-Y."/>
            <person name="Jiang Y.-T."/>
            <person name="Yu X."/>
            <person name="Hao Y."/>
            <person name="Huang J."/>
            <person name="Zhao X.-W."/>
            <person name="Ke S."/>
            <person name="Chen Y.-Y."/>
            <person name="Wu W.-L."/>
            <person name="Hsu J.-L."/>
            <person name="Lin Y.-F."/>
            <person name="Huang M.-D."/>
            <person name="Li C.-Y."/>
            <person name="Huang L."/>
            <person name="Wang Z.-W."/>
            <person name="Zhao X."/>
            <person name="Zhong W.-Y."/>
            <person name="Peng D.-H."/>
            <person name="Ahmad S."/>
            <person name="Lan S."/>
            <person name="Zhang J.-S."/>
            <person name="Tsai W.-C."/>
            <person name="Van De Peer Y."/>
            <person name="Liu Z.-J."/>
        </authorList>
    </citation>
    <scope>NUCLEOTIDE SEQUENCE</scope>
    <source>
        <strain evidence="3">SCP</strain>
        <tissue evidence="3">Leaves</tissue>
    </source>
</reference>
<evidence type="ECO:0000313" key="3">
    <source>
        <dbReference type="EMBL" id="KAK1257547.1"/>
    </source>
</evidence>
<protein>
    <submittedName>
        <fullName evidence="3">Uncharacterized protein</fullName>
    </submittedName>
</protein>
<keyword evidence="2" id="KW-0472">Membrane</keyword>
<reference evidence="3" key="1">
    <citation type="journal article" date="2023" name="Nat. Commun.">
        <title>Diploid and tetraploid genomes of Acorus and the evolution of monocots.</title>
        <authorList>
            <person name="Ma L."/>
            <person name="Liu K.W."/>
            <person name="Li Z."/>
            <person name="Hsiao Y.Y."/>
            <person name="Qi Y."/>
            <person name="Fu T."/>
            <person name="Tang G.D."/>
            <person name="Zhang D."/>
            <person name="Sun W.H."/>
            <person name="Liu D.K."/>
            <person name="Li Y."/>
            <person name="Chen G.Z."/>
            <person name="Liu X.D."/>
            <person name="Liao X.Y."/>
            <person name="Jiang Y.T."/>
            <person name="Yu X."/>
            <person name="Hao Y."/>
            <person name="Huang J."/>
            <person name="Zhao X.W."/>
            <person name="Ke S."/>
            <person name="Chen Y.Y."/>
            <person name="Wu W.L."/>
            <person name="Hsu J.L."/>
            <person name="Lin Y.F."/>
            <person name="Huang M.D."/>
            <person name="Li C.Y."/>
            <person name="Huang L."/>
            <person name="Wang Z.W."/>
            <person name="Zhao X."/>
            <person name="Zhong W.Y."/>
            <person name="Peng D.H."/>
            <person name="Ahmad S."/>
            <person name="Lan S."/>
            <person name="Zhang J.S."/>
            <person name="Tsai W.C."/>
            <person name="Van de Peer Y."/>
            <person name="Liu Z.J."/>
        </authorList>
    </citation>
    <scope>NUCLEOTIDE SEQUENCE</scope>
    <source>
        <strain evidence="3">SCP</strain>
    </source>
</reference>
<feature type="compositionally biased region" description="Polar residues" evidence="1">
    <location>
        <begin position="38"/>
        <end position="53"/>
    </location>
</feature>
<accession>A0AAV8ZYY0</accession>
<feature type="transmembrane region" description="Helical" evidence="2">
    <location>
        <begin position="127"/>
        <end position="152"/>
    </location>
</feature>